<accession>A0A1F7RTS1</accession>
<dbReference type="EMBL" id="MGDF01000116">
    <property type="protein sequence ID" value="OGL44966.1"/>
    <property type="molecule type" value="Genomic_DNA"/>
</dbReference>
<dbReference type="Proteomes" id="UP000178435">
    <property type="component" value="Unassembled WGS sequence"/>
</dbReference>
<evidence type="ECO:0000313" key="3">
    <source>
        <dbReference type="Proteomes" id="UP000178435"/>
    </source>
</evidence>
<gene>
    <name evidence="2" type="ORF">A2149_03925</name>
</gene>
<organism evidence="2 3">
    <name type="scientific">Candidatus Schekmanbacteria bacterium RBG_16_38_11</name>
    <dbReference type="NCBI Taxonomy" id="1817880"/>
    <lineage>
        <taxon>Bacteria</taxon>
        <taxon>Candidatus Schekmaniibacteriota</taxon>
    </lineage>
</organism>
<sequence length="126" mass="14885">METNQRKTKRTTAHIPLRYWIVRDRDREKVSAVVQAISHDISEGGIRIRSDRVPLEDSLKITKNIIAMEIDLFPHFKNIKVFGEPVWCDGVRNNEKQEYHIGIKFLEAENGHYKVLQRYLESRSHE</sequence>
<dbReference type="GO" id="GO:0035438">
    <property type="term" value="F:cyclic-di-GMP binding"/>
    <property type="evidence" value="ECO:0007669"/>
    <property type="project" value="InterPro"/>
</dbReference>
<evidence type="ECO:0000313" key="2">
    <source>
        <dbReference type="EMBL" id="OGL44966.1"/>
    </source>
</evidence>
<reference evidence="2 3" key="1">
    <citation type="journal article" date="2016" name="Nat. Commun.">
        <title>Thousands of microbial genomes shed light on interconnected biogeochemical processes in an aquifer system.</title>
        <authorList>
            <person name="Anantharaman K."/>
            <person name="Brown C.T."/>
            <person name="Hug L.A."/>
            <person name="Sharon I."/>
            <person name="Castelle C.J."/>
            <person name="Probst A.J."/>
            <person name="Thomas B.C."/>
            <person name="Singh A."/>
            <person name="Wilkins M.J."/>
            <person name="Karaoz U."/>
            <person name="Brodie E.L."/>
            <person name="Williams K.H."/>
            <person name="Hubbard S.S."/>
            <person name="Banfield J.F."/>
        </authorList>
    </citation>
    <scope>NUCLEOTIDE SEQUENCE [LARGE SCALE GENOMIC DNA]</scope>
</reference>
<dbReference type="Pfam" id="PF07238">
    <property type="entry name" value="PilZ"/>
    <property type="match status" value="1"/>
</dbReference>
<proteinExistence type="predicted"/>
<dbReference type="InterPro" id="IPR009875">
    <property type="entry name" value="PilZ_domain"/>
</dbReference>
<name>A0A1F7RTS1_9BACT</name>
<comment type="caution">
    <text evidence="2">The sequence shown here is derived from an EMBL/GenBank/DDBJ whole genome shotgun (WGS) entry which is preliminary data.</text>
</comment>
<feature type="domain" description="PilZ" evidence="1">
    <location>
        <begin position="5"/>
        <end position="121"/>
    </location>
</feature>
<evidence type="ECO:0000259" key="1">
    <source>
        <dbReference type="Pfam" id="PF07238"/>
    </source>
</evidence>
<dbReference type="AlphaFoldDB" id="A0A1F7RTS1"/>
<protein>
    <recommendedName>
        <fullName evidence="1">PilZ domain-containing protein</fullName>
    </recommendedName>
</protein>
<dbReference type="Gene3D" id="2.40.10.220">
    <property type="entry name" value="predicted glycosyltransferase like domains"/>
    <property type="match status" value="1"/>
</dbReference>